<feature type="compositionally biased region" description="Low complexity" evidence="1">
    <location>
        <begin position="212"/>
        <end position="231"/>
    </location>
</feature>
<evidence type="ECO:0000256" key="1">
    <source>
        <dbReference type="SAM" id="MobiDB-lite"/>
    </source>
</evidence>
<feature type="region of interest" description="Disordered" evidence="1">
    <location>
        <begin position="136"/>
        <end position="231"/>
    </location>
</feature>
<organism evidence="3 4">
    <name type="scientific">Purpureocillium lavendulum</name>
    <dbReference type="NCBI Taxonomy" id="1247861"/>
    <lineage>
        <taxon>Eukaryota</taxon>
        <taxon>Fungi</taxon>
        <taxon>Dikarya</taxon>
        <taxon>Ascomycota</taxon>
        <taxon>Pezizomycotina</taxon>
        <taxon>Sordariomycetes</taxon>
        <taxon>Hypocreomycetidae</taxon>
        <taxon>Hypocreales</taxon>
        <taxon>Ophiocordycipitaceae</taxon>
        <taxon>Purpureocillium</taxon>
    </lineage>
</organism>
<proteinExistence type="predicted"/>
<gene>
    <name evidence="3" type="ORF">O9K51_08837</name>
</gene>
<dbReference type="AlphaFoldDB" id="A0AB34FH43"/>
<sequence>MTDLPPLKMHFAASIIALGSLAASAAAAAAPGFQFPAAVPLDKRQTSGPAYECHAHCVACLPVLPLAFPRTKVLTRDGSQGYAIQNAAKEGYCKDDAWLKDLDGCLKCAIEQDIWKYYGTKVGAAAKACGLDATPVQPGGGESQSSAAPSTSAAASTPAQQPSSSAAQPTTGAQQPSTTQSSAAPTAPSATASGSANPPTTGTVSPTASGPAASHSSNSTASASPSSVTVSGGSQVLGSSLFVGGIAALVAAAWF</sequence>
<comment type="caution">
    <text evidence="3">The sequence shown here is derived from an EMBL/GenBank/DDBJ whole genome shotgun (WGS) entry which is preliminary data.</text>
</comment>
<protein>
    <submittedName>
        <fullName evidence="3">Uncharacterized protein</fullName>
    </submittedName>
</protein>
<keyword evidence="2" id="KW-0732">Signal</keyword>
<reference evidence="3" key="1">
    <citation type="submission" date="2023-01" db="EMBL/GenBank/DDBJ databases">
        <title>The growth and conidiation of Purpureocillium lavendulum are regulated by nitrogen source and histone H3K14 acetylation.</title>
        <authorList>
            <person name="Tang P."/>
            <person name="Han J."/>
            <person name="Zhang C."/>
            <person name="Tang P."/>
            <person name="Qi F."/>
            <person name="Zhang K."/>
            <person name="Liang L."/>
        </authorList>
    </citation>
    <scope>NUCLEOTIDE SEQUENCE</scope>
    <source>
        <strain evidence="3">YMF1.00683</strain>
    </source>
</reference>
<evidence type="ECO:0000313" key="4">
    <source>
        <dbReference type="Proteomes" id="UP001163105"/>
    </source>
</evidence>
<dbReference type="EMBL" id="JAQHRD010000008">
    <property type="protein sequence ID" value="KAJ6438245.1"/>
    <property type="molecule type" value="Genomic_DNA"/>
</dbReference>
<keyword evidence="4" id="KW-1185">Reference proteome</keyword>
<feature type="signal peptide" evidence="2">
    <location>
        <begin position="1"/>
        <end position="27"/>
    </location>
</feature>
<accession>A0AB34FH43</accession>
<feature type="compositionally biased region" description="Low complexity" evidence="1">
    <location>
        <begin position="143"/>
        <end position="201"/>
    </location>
</feature>
<dbReference type="Proteomes" id="UP001163105">
    <property type="component" value="Unassembled WGS sequence"/>
</dbReference>
<feature type="chain" id="PRO_5044346513" evidence="2">
    <location>
        <begin position="28"/>
        <end position="255"/>
    </location>
</feature>
<name>A0AB34FH43_9HYPO</name>
<evidence type="ECO:0000256" key="2">
    <source>
        <dbReference type="SAM" id="SignalP"/>
    </source>
</evidence>
<evidence type="ECO:0000313" key="3">
    <source>
        <dbReference type="EMBL" id="KAJ6438245.1"/>
    </source>
</evidence>